<dbReference type="Gene3D" id="3.40.640.10">
    <property type="entry name" value="Type I PLP-dependent aspartate aminotransferase-like (Major domain)"/>
    <property type="match status" value="1"/>
</dbReference>
<dbReference type="OrthoDB" id="9804020at2"/>
<keyword evidence="6" id="KW-0238">DNA-binding</keyword>
<dbReference type="PANTHER" id="PTHR46577:SF2">
    <property type="entry name" value="TRANSCRIPTIONAL REGULATORY PROTEIN"/>
    <property type="match status" value="1"/>
</dbReference>
<dbReference type="GO" id="GO:0003677">
    <property type="term" value="F:DNA binding"/>
    <property type="evidence" value="ECO:0007669"/>
    <property type="project" value="UniProtKB-KW"/>
</dbReference>
<dbReference type="AlphaFoldDB" id="A0A2N8L413"/>
<dbReference type="Proteomes" id="UP000235916">
    <property type="component" value="Unassembled WGS sequence"/>
</dbReference>
<organism evidence="9 10">
    <name type="scientific">Kinneretia aquatilis</name>
    <dbReference type="NCBI Taxonomy" id="2070761"/>
    <lineage>
        <taxon>Bacteria</taxon>
        <taxon>Pseudomonadati</taxon>
        <taxon>Pseudomonadota</taxon>
        <taxon>Betaproteobacteria</taxon>
        <taxon>Burkholderiales</taxon>
        <taxon>Sphaerotilaceae</taxon>
        <taxon>Roseateles</taxon>
    </lineage>
</organism>
<dbReference type="InterPro" id="IPR000524">
    <property type="entry name" value="Tscrpt_reg_HTH_GntR"/>
</dbReference>
<keyword evidence="10" id="KW-1185">Reference proteome</keyword>
<evidence type="ECO:0000256" key="6">
    <source>
        <dbReference type="ARBA" id="ARBA00023125"/>
    </source>
</evidence>
<dbReference type="CDD" id="cd00609">
    <property type="entry name" value="AAT_like"/>
    <property type="match status" value="1"/>
</dbReference>
<dbReference type="Pfam" id="PF00155">
    <property type="entry name" value="Aminotran_1_2"/>
    <property type="match status" value="1"/>
</dbReference>
<comment type="similarity">
    <text evidence="1">In the C-terminal section; belongs to the class-I pyridoxal-phosphate-dependent aminotransferase family.</text>
</comment>
<dbReference type="Gene3D" id="3.90.1150.10">
    <property type="entry name" value="Aspartate Aminotransferase, domain 1"/>
    <property type="match status" value="1"/>
</dbReference>
<dbReference type="SUPFAM" id="SSF46785">
    <property type="entry name" value="Winged helix' DNA-binding domain"/>
    <property type="match status" value="1"/>
</dbReference>
<keyword evidence="4" id="KW-0663">Pyridoxal phosphate</keyword>
<protein>
    <submittedName>
        <fullName evidence="9">GntR family transcriptional regulator</fullName>
    </submittedName>
</protein>
<dbReference type="SUPFAM" id="SSF53383">
    <property type="entry name" value="PLP-dependent transferases"/>
    <property type="match status" value="1"/>
</dbReference>
<dbReference type="EMBL" id="POSP01000001">
    <property type="protein sequence ID" value="PND40442.1"/>
    <property type="molecule type" value="Genomic_DNA"/>
</dbReference>
<evidence type="ECO:0000259" key="8">
    <source>
        <dbReference type="PROSITE" id="PS50949"/>
    </source>
</evidence>
<keyword evidence="3" id="KW-0808">Transferase</keyword>
<dbReference type="SMART" id="SM00345">
    <property type="entry name" value="HTH_GNTR"/>
    <property type="match status" value="1"/>
</dbReference>
<evidence type="ECO:0000256" key="2">
    <source>
        <dbReference type="ARBA" id="ARBA00022576"/>
    </source>
</evidence>
<dbReference type="InterPro" id="IPR051446">
    <property type="entry name" value="HTH_trans_reg/aminotransferase"/>
</dbReference>
<dbReference type="InterPro" id="IPR015424">
    <property type="entry name" value="PyrdxlP-dep_Trfase"/>
</dbReference>
<dbReference type="CDD" id="cd07377">
    <property type="entry name" value="WHTH_GntR"/>
    <property type="match status" value="1"/>
</dbReference>
<dbReference type="GO" id="GO:0003700">
    <property type="term" value="F:DNA-binding transcription factor activity"/>
    <property type="evidence" value="ECO:0007669"/>
    <property type="project" value="InterPro"/>
</dbReference>
<evidence type="ECO:0000256" key="7">
    <source>
        <dbReference type="ARBA" id="ARBA00023163"/>
    </source>
</evidence>
<evidence type="ECO:0000313" key="9">
    <source>
        <dbReference type="EMBL" id="PND40442.1"/>
    </source>
</evidence>
<evidence type="ECO:0000256" key="3">
    <source>
        <dbReference type="ARBA" id="ARBA00022679"/>
    </source>
</evidence>
<reference evidence="9 10" key="1">
    <citation type="submission" date="2018-01" db="EMBL/GenBank/DDBJ databases">
        <title>Draft genome sequence of Paucibacter aquatile CR182 isolated from freshwater of the Nakdong River.</title>
        <authorList>
            <person name="Choi A."/>
            <person name="Chung E.J."/>
        </authorList>
    </citation>
    <scope>NUCLEOTIDE SEQUENCE [LARGE SCALE GENOMIC DNA]</scope>
    <source>
        <strain evidence="9 10">CR182</strain>
    </source>
</reference>
<dbReference type="GO" id="GO:0008483">
    <property type="term" value="F:transaminase activity"/>
    <property type="evidence" value="ECO:0007669"/>
    <property type="project" value="UniProtKB-KW"/>
</dbReference>
<dbReference type="InterPro" id="IPR036390">
    <property type="entry name" value="WH_DNA-bd_sf"/>
</dbReference>
<evidence type="ECO:0000256" key="1">
    <source>
        <dbReference type="ARBA" id="ARBA00005384"/>
    </source>
</evidence>
<comment type="caution">
    <text evidence="9">The sequence shown here is derived from an EMBL/GenBank/DDBJ whole genome shotgun (WGS) entry which is preliminary data.</text>
</comment>
<dbReference type="PANTHER" id="PTHR46577">
    <property type="entry name" value="HTH-TYPE TRANSCRIPTIONAL REGULATORY PROTEIN GABR"/>
    <property type="match status" value="1"/>
</dbReference>
<name>A0A2N8L413_9BURK</name>
<evidence type="ECO:0000313" key="10">
    <source>
        <dbReference type="Proteomes" id="UP000235916"/>
    </source>
</evidence>
<proteinExistence type="inferred from homology"/>
<feature type="domain" description="HTH gntR-type" evidence="8">
    <location>
        <begin position="1"/>
        <end position="69"/>
    </location>
</feature>
<evidence type="ECO:0000256" key="5">
    <source>
        <dbReference type="ARBA" id="ARBA00023015"/>
    </source>
</evidence>
<dbReference type="Gene3D" id="1.10.10.10">
    <property type="entry name" value="Winged helix-like DNA-binding domain superfamily/Winged helix DNA-binding domain"/>
    <property type="match status" value="1"/>
</dbReference>
<dbReference type="Pfam" id="PF00392">
    <property type="entry name" value="GntR"/>
    <property type="match status" value="1"/>
</dbReference>
<dbReference type="InterPro" id="IPR004839">
    <property type="entry name" value="Aminotransferase_I/II_large"/>
</dbReference>
<keyword evidence="5" id="KW-0805">Transcription regulation</keyword>
<gene>
    <name evidence="9" type="ORF">C1O66_00825</name>
</gene>
<accession>A0A2N8L413</accession>
<dbReference type="InterPro" id="IPR036388">
    <property type="entry name" value="WH-like_DNA-bd_sf"/>
</dbReference>
<keyword evidence="7" id="KW-0804">Transcription</keyword>
<sequence length="472" mass="51114">MPRYQQLANELAGMIAQGALRAGDRLPSVRQTCQSRGLSAATVFQAYRLLEARGLVQAAARSGYFVSAHAGSAQSPTRPSPASDAAPHTISEQIFELLQSSRERGLLPLGSAFPATELFPLERLRLALGAGMRKLEPWQISAELPLGLETLRRQIALRYLRLGLRVAPEDIVITNGALEALQLCLQTVTRPGDAVLVESPCFYAALQALERFGLKAIEVPTDRAEGADLQAMARLIAQHRPRACWLMSSFQNPLGCTLPPHKKRALVALLEAEDVALIEDDVYAELHHGADPALPAKAFEQRGGVMHCGSFSKCLAPGYRIGWALGGRWAPQLQRSKLMSSLSSSLPAQAALAEYLQDGSFDAHLRRLREALARQMRRMAAALAQHMPAGSRVSEPAGGYFLWLELPDGCDSLALLPRAREQGFSLAPGPLFSAQGEFAACLRLNCGHPWGPAWETAIAALGDMARAQLAQR</sequence>
<dbReference type="InterPro" id="IPR015421">
    <property type="entry name" value="PyrdxlP-dep_Trfase_major"/>
</dbReference>
<evidence type="ECO:0000256" key="4">
    <source>
        <dbReference type="ARBA" id="ARBA00022898"/>
    </source>
</evidence>
<dbReference type="FunFam" id="3.40.640.10:FF:000023">
    <property type="entry name" value="Transcriptional regulator, GntR family"/>
    <property type="match status" value="1"/>
</dbReference>
<dbReference type="PROSITE" id="PS50949">
    <property type="entry name" value="HTH_GNTR"/>
    <property type="match status" value="1"/>
</dbReference>
<dbReference type="InterPro" id="IPR015422">
    <property type="entry name" value="PyrdxlP-dep_Trfase_small"/>
</dbReference>
<keyword evidence="2" id="KW-0032">Aminotransferase</keyword>
<dbReference type="GO" id="GO:0030170">
    <property type="term" value="F:pyridoxal phosphate binding"/>
    <property type="evidence" value="ECO:0007669"/>
    <property type="project" value="InterPro"/>
</dbReference>